<feature type="active site" evidence="6">
    <location>
        <position position="358"/>
    </location>
</feature>
<dbReference type="GO" id="GO:0008168">
    <property type="term" value="F:methyltransferase activity"/>
    <property type="evidence" value="ECO:0007669"/>
    <property type="project" value="UniProtKB-KW"/>
</dbReference>
<keyword evidence="9" id="KW-1185">Reference proteome</keyword>
<feature type="domain" description="DUF7884" evidence="7">
    <location>
        <begin position="7"/>
        <end position="93"/>
    </location>
</feature>
<dbReference type="InterPro" id="IPR029063">
    <property type="entry name" value="SAM-dependent_MTases_sf"/>
</dbReference>
<reference evidence="9" key="1">
    <citation type="journal article" date="2016" name="Front. Microbiol.">
        <title>Complete Genome Sequence of Clostridium estertheticum DSM 8809, a Microbe Identified in Spoiled Vacuum Packed Beef.</title>
        <authorList>
            <person name="Yu Z."/>
            <person name="Gunn L."/>
            <person name="Brennan E."/>
            <person name="Reid R."/>
            <person name="Wall P.G."/>
            <person name="Gaora O.P."/>
            <person name="Hurley D."/>
            <person name="Bolton D."/>
            <person name="Fanning S."/>
        </authorList>
    </citation>
    <scope>NUCLEOTIDE SEQUENCE [LARGE SCALE GENOMIC DNA]</scope>
    <source>
        <strain evidence="9">DSM 8809</strain>
    </source>
</reference>
<dbReference type="RefSeq" id="WP_071611427.1">
    <property type="nucleotide sequence ID" value="NZ_CP015756.1"/>
</dbReference>
<evidence type="ECO:0000256" key="6">
    <source>
        <dbReference type="PIRSR" id="PIRSR003085-1"/>
    </source>
</evidence>
<evidence type="ECO:0000256" key="1">
    <source>
        <dbReference type="ARBA" id="ARBA00010815"/>
    </source>
</evidence>
<dbReference type="KEGG" id="ceu:A7L45_03140"/>
<dbReference type="Proteomes" id="UP000182569">
    <property type="component" value="Chromosome"/>
</dbReference>
<dbReference type="PANTHER" id="PTHR43667">
    <property type="entry name" value="CYCLOPROPANE-FATTY-ACYL-PHOSPHOLIPID SYNTHASE"/>
    <property type="match status" value="1"/>
</dbReference>
<dbReference type="SUPFAM" id="SSF53335">
    <property type="entry name" value="S-adenosyl-L-methionine-dependent methyltransferases"/>
    <property type="match status" value="1"/>
</dbReference>
<sequence>MVGDKLFYSTLFKGIFSNPFEIKFWDGSVEKFGEGESKFQIIFNEKISKGDVVNDPSITLGEAYMTKKLDIKGSIQEVIESLYNNEESFLCKSEKYEKLIKKFKSSIKRSKDNIQFHYDIGNDFYKLWLDDSMNYSCGYFKNDTDTLDEAQNNKINHILTKLNLKEGQSLLDIGCGWGELIIRAAKQYKVKAVGVTLSSEQLQKANERIKAEGLEDLVEVKLQDYREIKNMSFDRIVSVGMLEHVGLENLSEYFHIVNDLLKDKGLSLLHCITAVNEGGNNTWIDKYIFPGGHVPAIKTIISDIAELELELIDIESLRRHYGKTLEHWAENFENALPIIEKTKDETFIRMWRLYLNACAASFNCGNINVHQILFAKGVNNDLPLTRDYMTK</sequence>
<dbReference type="AlphaFoldDB" id="A0A1J0GCW9"/>
<proteinExistence type="inferred from homology"/>
<organism evidence="8 9">
    <name type="scientific">Clostridium estertheticum subsp. estertheticum</name>
    <dbReference type="NCBI Taxonomy" id="1552"/>
    <lineage>
        <taxon>Bacteria</taxon>
        <taxon>Bacillati</taxon>
        <taxon>Bacillota</taxon>
        <taxon>Clostridia</taxon>
        <taxon>Eubacteriales</taxon>
        <taxon>Clostridiaceae</taxon>
        <taxon>Clostridium</taxon>
    </lineage>
</organism>
<evidence type="ECO:0000256" key="3">
    <source>
        <dbReference type="ARBA" id="ARBA00022679"/>
    </source>
</evidence>
<dbReference type="PIRSF" id="PIRSF003085">
    <property type="entry name" value="CMAS"/>
    <property type="match status" value="1"/>
</dbReference>
<accession>A0A1J0GCW9</accession>
<dbReference type="CDD" id="cd02440">
    <property type="entry name" value="AdoMet_MTases"/>
    <property type="match status" value="1"/>
</dbReference>
<dbReference type="OrthoDB" id="9782855at2"/>
<evidence type="ECO:0000256" key="2">
    <source>
        <dbReference type="ARBA" id="ARBA00022603"/>
    </source>
</evidence>
<dbReference type="EMBL" id="CP015756">
    <property type="protein sequence ID" value="APC39131.1"/>
    <property type="molecule type" value="Genomic_DNA"/>
</dbReference>
<keyword evidence="4" id="KW-0949">S-adenosyl-L-methionine</keyword>
<evidence type="ECO:0000313" key="9">
    <source>
        <dbReference type="Proteomes" id="UP000182569"/>
    </source>
</evidence>
<dbReference type="Gene3D" id="3.40.50.150">
    <property type="entry name" value="Vaccinia Virus protein VP39"/>
    <property type="match status" value="1"/>
</dbReference>
<dbReference type="Pfam" id="PF25371">
    <property type="entry name" value="DUF7884"/>
    <property type="match status" value="1"/>
</dbReference>
<dbReference type="Pfam" id="PF02353">
    <property type="entry name" value="CMAS"/>
    <property type="match status" value="1"/>
</dbReference>
<evidence type="ECO:0000256" key="4">
    <source>
        <dbReference type="ARBA" id="ARBA00022691"/>
    </source>
</evidence>
<protein>
    <submittedName>
        <fullName evidence="8">SAM-dependent methyltransferase</fullName>
    </submittedName>
</protein>
<dbReference type="InterPro" id="IPR050723">
    <property type="entry name" value="CFA/CMAS"/>
</dbReference>
<keyword evidence="5" id="KW-0443">Lipid metabolism</keyword>
<name>A0A1J0GCW9_9CLOT</name>
<keyword evidence="3 8" id="KW-0808">Transferase</keyword>
<evidence type="ECO:0000259" key="7">
    <source>
        <dbReference type="Pfam" id="PF25371"/>
    </source>
</evidence>
<dbReference type="PANTHER" id="PTHR43667:SF1">
    <property type="entry name" value="CYCLOPROPANE-FATTY-ACYL-PHOSPHOLIPID SYNTHASE"/>
    <property type="match status" value="1"/>
</dbReference>
<dbReference type="GO" id="GO:0008610">
    <property type="term" value="P:lipid biosynthetic process"/>
    <property type="evidence" value="ECO:0007669"/>
    <property type="project" value="InterPro"/>
</dbReference>
<dbReference type="InterPro" id="IPR003333">
    <property type="entry name" value="CMAS"/>
</dbReference>
<dbReference type="STRING" id="1552.A7L45_03140"/>
<evidence type="ECO:0000313" key="8">
    <source>
        <dbReference type="EMBL" id="APC39131.1"/>
    </source>
</evidence>
<dbReference type="InterPro" id="IPR057206">
    <property type="entry name" value="DUF7884"/>
</dbReference>
<dbReference type="GO" id="GO:0032259">
    <property type="term" value="P:methylation"/>
    <property type="evidence" value="ECO:0007669"/>
    <property type="project" value="UniProtKB-KW"/>
</dbReference>
<evidence type="ECO:0000256" key="5">
    <source>
        <dbReference type="ARBA" id="ARBA00023098"/>
    </source>
</evidence>
<gene>
    <name evidence="8" type="ORF">A7L45_03140</name>
</gene>
<keyword evidence="2 8" id="KW-0489">Methyltransferase</keyword>
<comment type="similarity">
    <text evidence="1">Belongs to the CFA/CMAS family.</text>
</comment>